<evidence type="ECO:0000256" key="2">
    <source>
        <dbReference type="SAM" id="MobiDB-lite"/>
    </source>
</evidence>
<feature type="compositionally biased region" description="Low complexity" evidence="2">
    <location>
        <begin position="360"/>
        <end position="376"/>
    </location>
</feature>
<dbReference type="Proteomes" id="UP001057498">
    <property type="component" value="Chromosome"/>
</dbReference>
<proteinExistence type="predicted"/>
<dbReference type="RefSeq" id="WP_251970700.1">
    <property type="nucleotide sequence ID" value="NZ_AP025730.1"/>
</dbReference>
<evidence type="ECO:0008006" key="5">
    <source>
        <dbReference type="Google" id="ProtNLM"/>
    </source>
</evidence>
<protein>
    <recommendedName>
        <fullName evidence="5">Tfp pilus assembly protein FimV</fullName>
    </recommendedName>
</protein>
<accession>A0ABM7YSC8</accession>
<evidence type="ECO:0000256" key="1">
    <source>
        <dbReference type="SAM" id="Coils"/>
    </source>
</evidence>
<name>A0ABM7YSC8_9BURK</name>
<feature type="compositionally biased region" description="Low complexity" evidence="2">
    <location>
        <begin position="333"/>
        <end position="342"/>
    </location>
</feature>
<reference evidence="3" key="1">
    <citation type="submission" date="2022-04" db="EMBL/GenBank/DDBJ databases">
        <title>Whole genome sequence of Sphaerotilus sp. FB-5.</title>
        <authorList>
            <person name="Takeda M."/>
            <person name="Narihara S."/>
            <person name="Akimoto M."/>
            <person name="Akimoto R."/>
            <person name="Nishiyashiki S."/>
            <person name="Murakami T."/>
        </authorList>
    </citation>
    <scope>NUCLEOTIDE SEQUENCE</scope>
    <source>
        <strain evidence="3">FB-5</strain>
    </source>
</reference>
<feature type="region of interest" description="Disordered" evidence="2">
    <location>
        <begin position="332"/>
        <end position="409"/>
    </location>
</feature>
<evidence type="ECO:0000313" key="4">
    <source>
        <dbReference type="Proteomes" id="UP001057498"/>
    </source>
</evidence>
<sequence length="564" mass="60263">MQHLLATIIATTACACGQAALAQSIEPVRQHITLGQPPVLHLHVRGFETDPSRFGPDCIQVRLIQGEHEIPADATQVRTTPLAEDGKVLVQVHSSAEVSEPVVRALVQLSCGADYARELTLLADPPATGTAPRRPPPPTSAARAARMHLAIGATPPADEPTERAARVSVAPLRGSAPPSTPGTGGARLSLEEPALDRLVSAVLAALDQRQPPPQRLLAAPRDQGLRPIEADWLREMQQIQEEQRQSRAQLAALQLRLERQESDTLQRWGAIAATAGGVLAGALLLRVARERLLPRLSAASHARHSLDPPAEPTEQAMPMHLPAVDSITPWRDALPPAAAAPPLHWPEAGSTSQTPPHAPPSGAAAPTMTPTGTTAAPAPPAGPPRAAAAPPRQWVGADFGEPSLAGNGHAPAVRQVDRMIADGYHGAAATILENALQTRPGKSPWLLLRLLDLYRAMNQPWNHERVSAQLEALYNLRVPPMGDAAAGGPDAVDEGQSLDDRPDLLERLAQVWTQPSIALDWLRARLLRESGLPTVDLATFRDLLLLYDLARLRDEPQPEPVQPT</sequence>
<feature type="region of interest" description="Disordered" evidence="2">
    <location>
        <begin position="153"/>
        <end position="188"/>
    </location>
</feature>
<keyword evidence="4" id="KW-1185">Reference proteome</keyword>
<feature type="coiled-coil region" evidence="1">
    <location>
        <begin position="236"/>
        <end position="263"/>
    </location>
</feature>
<organism evidence="3 4">
    <name type="scientific">Sphaerotilus microaerophilus</name>
    <dbReference type="NCBI Taxonomy" id="2914710"/>
    <lineage>
        <taxon>Bacteria</taxon>
        <taxon>Pseudomonadati</taxon>
        <taxon>Pseudomonadota</taxon>
        <taxon>Betaproteobacteria</taxon>
        <taxon>Burkholderiales</taxon>
        <taxon>Sphaerotilaceae</taxon>
        <taxon>Sphaerotilus</taxon>
    </lineage>
</organism>
<gene>
    <name evidence="3" type="ORF">CATMQ487_44880</name>
</gene>
<keyword evidence="1" id="KW-0175">Coiled coil</keyword>
<evidence type="ECO:0000313" key="3">
    <source>
        <dbReference type="EMBL" id="BDI07518.1"/>
    </source>
</evidence>
<dbReference type="EMBL" id="AP025730">
    <property type="protein sequence ID" value="BDI07518.1"/>
    <property type="molecule type" value="Genomic_DNA"/>
</dbReference>